<dbReference type="InterPro" id="IPR050351">
    <property type="entry name" value="BphY/WalK/GraS-like"/>
</dbReference>
<evidence type="ECO:0000256" key="1">
    <source>
        <dbReference type="ARBA" id="ARBA00000085"/>
    </source>
</evidence>
<dbReference type="EC" id="2.7.13.3" evidence="2"/>
<dbReference type="PANTHER" id="PTHR45453:SF1">
    <property type="entry name" value="PHOSPHATE REGULON SENSOR PROTEIN PHOR"/>
    <property type="match status" value="1"/>
</dbReference>
<dbReference type="Gene3D" id="1.10.287.130">
    <property type="match status" value="1"/>
</dbReference>
<dbReference type="GO" id="GO:0005524">
    <property type="term" value="F:ATP binding"/>
    <property type="evidence" value="ECO:0007669"/>
    <property type="project" value="UniProtKB-KW"/>
</dbReference>
<reference evidence="9 10" key="1">
    <citation type="submission" date="2022-12" db="EMBL/GenBank/DDBJ databases">
        <title>Chitinophagaceae gen. sp. nov., a new member of the family Chitinophagaceae, isolated from soil in a chemical factory.</title>
        <authorList>
            <person name="Ke Z."/>
        </authorList>
    </citation>
    <scope>NUCLEOTIDE SEQUENCE [LARGE SCALE GENOMIC DNA]</scope>
    <source>
        <strain evidence="9 10">LY-5</strain>
    </source>
</reference>
<feature type="transmembrane region" description="Helical" evidence="7">
    <location>
        <begin position="78"/>
        <end position="98"/>
    </location>
</feature>
<keyword evidence="5" id="KW-0418">Kinase</keyword>
<dbReference type="RefSeq" id="WP_407032558.1">
    <property type="nucleotide sequence ID" value="NZ_JAQGEF010000025.1"/>
</dbReference>
<name>A0ABT4UPZ9_9BACT</name>
<gene>
    <name evidence="9" type="ORF">O3P16_15535</name>
</gene>
<dbReference type="PRINTS" id="PR00344">
    <property type="entry name" value="BCTRLSENSOR"/>
</dbReference>
<dbReference type="CDD" id="cd00082">
    <property type="entry name" value="HisKA"/>
    <property type="match status" value="1"/>
</dbReference>
<dbReference type="CDD" id="cd00075">
    <property type="entry name" value="HATPase"/>
    <property type="match status" value="1"/>
</dbReference>
<keyword evidence="9" id="KW-0547">Nucleotide-binding</keyword>
<keyword evidence="7" id="KW-0812">Transmembrane</keyword>
<keyword evidence="10" id="KW-1185">Reference proteome</keyword>
<evidence type="ECO:0000256" key="5">
    <source>
        <dbReference type="ARBA" id="ARBA00022777"/>
    </source>
</evidence>
<evidence type="ECO:0000313" key="10">
    <source>
        <dbReference type="Proteomes" id="UP001210231"/>
    </source>
</evidence>
<feature type="transmembrane region" description="Helical" evidence="7">
    <location>
        <begin position="12"/>
        <end position="36"/>
    </location>
</feature>
<sequence length="329" mass="37679">MQLKGNIYKNRKIVLASIVYISTLVYIVAALFFWYVSLQHQNTELLYANVKNVSPQNPDYNSIIANAYDYHKRKKFQYYGEGITFFIFIAIGAIYVYGTIRKQLKFAQQQQNFMMAITHELKTPISVAKLNLETIQKRQPEINIQNKLINNTLKETERLNDLCNNILLAARMDDLNFNSSKSNLNLTEIVENGVEVFTKRLPDRQFNTNIDDNIRLYGDAILLELLLNNLIENAGKYSPKGSDINISLLKKEKHIELSVADFGPGIDNEDKKLVFQKFYRLGNENTRTAKGTGLGLYLCKKIAQMHKAQLIITDNVPNGCIFTLVLPIK</sequence>
<dbReference type="InterPro" id="IPR005467">
    <property type="entry name" value="His_kinase_dom"/>
</dbReference>
<evidence type="ECO:0000256" key="6">
    <source>
        <dbReference type="ARBA" id="ARBA00023012"/>
    </source>
</evidence>
<dbReference type="Pfam" id="PF02518">
    <property type="entry name" value="HATPase_c"/>
    <property type="match status" value="1"/>
</dbReference>
<evidence type="ECO:0000256" key="2">
    <source>
        <dbReference type="ARBA" id="ARBA00012438"/>
    </source>
</evidence>
<dbReference type="SUPFAM" id="SSF47384">
    <property type="entry name" value="Homodimeric domain of signal transducing histidine kinase"/>
    <property type="match status" value="1"/>
</dbReference>
<evidence type="ECO:0000256" key="3">
    <source>
        <dbReference type="ARBA" id="ARBA00022553"/>
    </source>
</evidence>
<keyword evidence="4" id="KW-0808">Transferase</keyword>
<comment type="catalytic activity">
    <reaction evidence="1">
        <text>ATP + protein L-histidine = ADP + protein N-phospho-L-histidine.</text>
        <dbReference type="EC" id="2.7.13.3"/>
    </reaction>
</comment>
<keyword evidence="7" id="KW-1133">Transmembrane helix</keyword>
<keyword evidence="3" id="KW-0597">Phosphoprotein</keyword>
<dbReference type="SMART" id="SM00388">
    <property type="entry name" value="HisKA"/>
    <property type="match status" value="1"/>
</dbReference>
<dbReference type="Pfam" id="PF00512">
    <property type="entry name" value="HisKA"/>
    <property type="match status" value="1"/>
</dbReference>
<evidence type="ECO:0000259" key="8">
    <source>
        <dbReference type="PROSITE" id="PS50109"/>
    </source>
</evidence>
<proteinExistence type="predicted"/>
<comment type="caution">
    <text evidence="9">The sequence shown here is derived from an EMBL/GenBank/DDBJ whole genome shotgun (WGS) entry which is preliminary data.</text>
</comment>
<dbReference type="InterPro" id="IPR004358">
    <property type="entry name" value="Sig_transdc_His_kin-like_C"/>
</dbReference>
<feature type="domain" description="Histidine kinase" evidence="8">
    <location>
        <begin position="116"/>
        <end position="329"/>
    </location>
</feature>
<keyword evidence="6" id="KW-0902">Two-component regulatory system</keyword>
<organism evidence="9 10">
    <name type="scientific">Polluticaenibacter yanchengensis</name>
    <dbReference type="NCBI Taxonomy" id="3014562"/>
    <lineage>
        <taxon>Bacteria</taxon>
        <taxon>Pseudomonadati</taxon>
        <taxon>Bacteroidota</taxon>
        <taxon>Chitinophagia</taxon>
        <taxon>Chitinophagales</taxon>
        <taxon>Chitinophagaceae</taxon>
        <taxon>Polluticaenibacter</taxon>
    </lineage>
</organism>
<evidence type="ECO:0000256" key="7">
    <source>
        <dbReference type="SAM" id="Phobius"/>
    </source>
</evidence>
<evidence type="ECO:0000313" key="9">
    <source>
        <dbReference type="EMBL" id="MDA3616228.1"/>
    </source>
</evidence>
<dbReference type="InterPro" id="IPR003661">
    <property type="entry name" value="HisK_dim/P_dom"/>
</dbReference>
<dbReference type="PROSITE" id="PS50109">
    <property type="entry name" value="HIS_KIN"/>
    <property type="match status" value="1"/>
</dbReference>
<accession>A0ABT4UPZ9</accession>
<dbReference type="EMBL" id="JAQGEF010000025">
    <property type="protein sequence ID" value="MDA3616228.1"/>
    <property type="molecule type" value="Genomic_DNA"/>
</dbReference>
<evidence type="ECO:0000256" key="4">
    <source>
        <dbReference type="ARBA" id="ARBA00022679"/>
    </source>
</evidence>
<dbReference type="Proteomes" id="UP001210231">
    <property type="component" value="Unassembled WGS sequence"/>
</dbReference>
<dbReference type="InterPro" id="IPR036890">
    <property type="entry name" value="HATPase_C_sf"/>
</dbReference>
<keyword evidence="7" id="KW-0472">Membrane</keyword>
<keyword evidence="9" id="KW-0067">ATP-binding</keyword>
<dbReference type="InterPro" id="IPR003594">
    <property type="entry name" value="HATPase_dom"/>
</dbReference>
<dbReference type="Gene3D" id="3.30.565.10">
    <property type="entry name" value="Histidine kinase-like ATPase, C-terminal domain"/>
    <property type="match status" value="1"/>
</dbReference>
<dbReference type="SUPFAM" id="SSF55874">
    <property type="entry name" value="ATPase domain of HSP90 chaperone/DNA topoisomerase II/histidine kinase"/>
    <property type="match status" value="1"/>
</dbReference>
<dbReference type="PANTHER" id="PTHR45453">
    <property type="entry name" value="PHOSPHATE REGULON SENSOR PROTEIN PHOR"/>
    <property type="match status" value="1"/>
</dbReference>
<dbReference type="InterPro" id="IPR036097">
    <property type="entry name" value="HisK_dim/P_sf"/>
</dbReference>
<dbReference type="SMART" id="SM00387">
    <property type="entry name" value="HATPase_c"/>
    <property type="match status" value="1"/>
</dbReference>
<protein>
    <recommendedName>
        <fullName evidence="2">histidine kinase</fullName>
        <ecNumber evidence="2">2.7.13.3</ecNumber>
    </recommendedName>
</protein>